<evidence type="ECO:0000256" key="4">
    <source>
        <dbReference type="ARBA" id="ARBA00022692"/>
    </source>
</evidence>
<organism evidence="12">
    <name type="scientific">Trichuris suis</name>
    <name type="common">pig whipworm</name>
    <dbReference type="NCBI Taxonomy" id="68888"/>
    <lineage>
        <taxon>Eukaryota</taxon>
        <taxon>Metazoa</taxon>
        <taxon>Ecdysozoa</taxon>
        <taxon>Nematoda</taxon>
        <taxon>Enoplea</taxon>
        <taxon>Dorylaimia</taxon>
        <taxon>Trichinellida</taxon>
        <taxon>Trichuridae</taxon>
        <taxon>Trichuris</taxon>
    </lineage>
</organism>
<evidence type="ECO:0000256" key="3">
    <source>
        <dbReference type="ARBA" id="ARBA00022475"/>
    </source>
</evidence>
<feature type="transmembrane region" description="Helical" evidence="8">
    <location>
        <begin position="550"/>
        <end position="571"/>
    </location>
</feature>
<dbReference type="GO" id="GO:0046983">
    <property type="term" value="F:protein dimerization activity"/>
    <property type="evidence" value="ECO:0007669"/>
    <property type="project" value="InterPro"/>
</dbReference>
<dbReference type="Proteomes" id="UP000030758">
    <property type="component" value="Unassembled WGS sequence"/>
</dbReference>
<dbReference type="InterPro" id="IPR007632">
    <property type="entry name" value="Anoctamin"/>
</dbReference>
<comment type="similarity">
    <text evidence="2 8">Belongs to the anoctamin family.</text>
</comment>
<keyword evidence="3" id="KW-1003">Cell membrane</keyword>
<dbReference type="PANTHER" id="PTHR12308">
    <property type="entry name" value="ANOCTAMIN"/>
    <property type="match status" value="1"/>
</dbReference>
<comment type="caution">
    <text evidence="8">Lacks conserved residue(s) required for the propagation of feature annotation.</text>
</comment>
<evidence type="ECO:0000256" key="6">
    <source>
        <dbReference type="ARBA" id="ARBA00023136"/>
    </source>
</evidence>
<evidence type="ECO:0000256" key="8">
    <source>
        <dbReference type="RuleBase" id="RU280814"/>
    </source>
</evidence>
<evidence type="ECO:0000256" key="5">
    <source>
        <dbReference type="ARBA" id="ARBA00022989"/>
    </source>
</evidence>
<feature type="transmembrane region" description="Helical" evidence="8">
    <location>
        <begin position="460"/>
        <end position="490"/>
    </location>
</feature>
<reference evidence="12 13" key="1">
    <citation type="journal article" date="2014" name="Nat. Genet.">
        <title>Genome and transcriptome of the porcine whipworm Trichuris suis.</title>
        <authorList>
            <person name="Jex A.R."/>
            <person name="Nejsum P."/>
            <person name="Schwarz E.M."/>
            <person name="Hu L."/>
            <person name="Young N.D."/>
            <person name="Hall R.S."/>
            <person name="Korhonen P.K."/>
            <person name="Liao S."/>
            <person name="Thamsborg S."/>
            <person name="Xia J."/>
            <person name="Xu P."/>
            <person name="Wang S."/>
            <person name="Scheerlinck J.P."/>
            <person name="Hofmann A."/>
            <person name="Sternberg P.W."/>
            <person name="Wang J."/>
            <person name="Gasser R.B."/>
        </authorList>
    </citation>
    <scope>NUCLEOTIDE SEQUENCE [LARGE SCALE GENOMIC DNA]</scope>
    <source>
        <strain evidence="12">DCEP-RM93F</strain>
        <strain evidence="11">DCEP-RM93M</strain>
    </source>
</reference>
<dbReference type="EMBL" id="KL367551">
    <property type="protein sequence ID" value="KFD64762.1"/>
    <property type="molecule type" value="Genomic_DNA"/>
</dbReference>
<evidence type="ECO:0000256" key="2">
    <source>
        <dbReference type="ARBA" id="ARBA00009671"/>
    </source>
</evidence>
<dbReference type="Pfam" id="PF16178">
    <property type="entry name" value="Anoct_dimer"/>
    <property type="match status" value="1"/>
</dbReference>
<feature type="transmembrane region" description="Helical" evidence="8">
    <location>
        <begin position="510"/>
        <end position="530"/>
    </location>
</feature>
<name>A0A085N5L6_9BILA</name>
<protein>
    <recommendedName>
        <fullName evidence="8">Anoctamin</fullName>
    </recommendedName>
</protein>
<dbReference type="InterPro" id="IPR032394">
    <property type="entry name" value="Anoct_dimer"/>
</dbReference>
<evidence type="ECO:0000256" key="1">
    <source>
        <dbReference type="ARBA" id="ARBA00004651"/>
    </source>
</evidence>
<proteinExistence type="inferred from homology"/>
<dbReference type="GO" id="GO:0005254">
    <property type="term" value="F:chloride channel activity"/>
    <property type="evidence" value="ECO:0007669"/>
    <property type="project" value="TreeGrafter"/>
</dbReference>
<evidence type="ECO:0000259" key="10">
    <source>
        <dbReference type="Pfam" id="PF16178"/>
    </source>
</evidence>
<sequence>MYKYLLIYAYEQIDHTIVSLFFLETCGDPSSMADIALRSFKQRTNKVSQEATRSRTATNILNSCADERIPEKRQPTIDFVLTYRKQKENEHRRQFFNQNMIAEGFHLEFKEIQYQKEQHVVVLIHVPDEVILQYAELWRVKLPVLLESYFLPSHETEEPMEQLYSVIHAHVLFNDNWHFSDRNNHFLWPYLSEHSERYIANSKSSCLREAQRQAIVWNIMQTLPNDPKDPKRRGIELLLKIHVYDNAYPVHDGDVSSTRIEEGSGSHISKRQLLRQTWASHRCTFRKQPLHLVYRYFGHKVGFYFAFMGFYTRMLIPAAAAGLMVTLFGLLNMNKDDVAMDVCDPNSSPGNLTMCPICEPPNCEVWKFAVEGCSRTKLSYVMNNEATLFMSCFIIVWEVIFLKFWKRTEASLAFEWGTDDLQQSDEIIRPDYIAKATTKRLDKVTMEFEDYIPWQIRLSYFTLSLCVTLFMLISAGVVLVGLSMLRVILYGEYRKIGGIFQHHSIEFARWTVHGFIFLAVLVYDKVYNLICHRLTTMERPKTEKQYWFSFLWKLFVFELLNEFTPIFYVAFFKEISVDTPLDLTFPKELCDPGGCTSEVTELISILLLARLVLSNMLGTGMEWMNRLLDKCRLIYSRKSSHYVDYPQWRKDLNLEKLKYDGVVEEFMEMIIQFAFCTVFIASFPLAPFVCLINNLIEVRRDAKKMINHRRPVPVRVSGIEIWNTFFEWVVQISVLTNAAFLSFTSDIIPKLYYKSVHSKQHNFLGFAEFSLSRVFTNSWVKLSKDYENITECWYKGYRHSYPPYSVKARFWEVLAVRICGFTVLVCIFYSITFVISRAISDSPAWVQTRISRTKYLAGKVLL</sequence>
<dbReference type="Proteomes" id="UP000030764">
    <property type="component" value="Unassembled WGS sequence"/>
</dbReference>
<dbReference type="InterPro" id="IPR049452">
    <property type="entry name" value="Anoctamin_TM"/>
</dbReference>
<evidence type="ECO:0000256" key="7">
    <source>
        <dbReference type="ARBA" id="ARBA00023180"/>
    </source>
</evidence>
<dbReference type="GO" id="GO:0005886">
    <property type="term" value="C:plasma membrane"/>
    <property type="evidence" value="ECO:0007669"/>
    <property type="project" value="UniProtKB-SubCell"/>
</dbReference>
<evidence type="ECO:0000313" key="11">
    <source>
        <dbReference type="EMBL" id="KFD50031.1"/>
    </source>
</evidence>
<dbReference type="PANTHER" id="PTHR12308:SF84">
    <property type="entry name" value="ANOCTAMIN"/>
    <property type="match status" value="1"/>
</dbReference>
<evidence type="ECO:0000259" key="9">
    <source>
        <dbReference type="Pfam" id="PF04547"/>
    </source>
</evidence>
<feature type="transmembrane region" description="Helical" evidence="8">
    <location>
        <begin position="669"/>
        <end position="696"/>
    </location>
</feature>
<feature type="transmembrane region" description="Helical" evidence="8">
    <location>
        <begin position="303"/>
        <end position="331"/>
    </location>
</feature>
<feature type="domain" description="Anoctamin transmembrane" evidence="9">
    <location>
        <begin position="294"/>
        <end position="852"/>
    </location>
</feature>
<keyword evidence="6 8" id="KW-0472">Membrane</keyword>
<keyword evidence="4 8" id="KW-0812">Transmembrane</keyword>
<dbReference type="EMBL" id="KL363260">
    <property type="protein sequence ID" value="KFD50031.1"/>
    <property type="molecule type" value="Genomic_DNA"/>
</dbReference>
<feature type="transmembrane region" description="Helical" evidence="8">
    <location>
        <begin position="814"/>
        <end position="835"/>
    </location>
</feature>
<keyword evidence="7" id="KW-0325">Glycoprotein</keyword>
<dbReference type="AlphaFoldDB" id="A0A085N5L6"/>
<evidence type="ECO:0000313" key="12">
    <source>
        <dbReference type="EMBL" id="KFD64762.1"/>
    </source>
</evidence>
<accession>A0A085N5L6</accession>
<gene>
    <name evidence="11" type="ORF">M513_09124</name>
    <name evidence="12" type="ORF">M514_09124</name>
</gene>
<comment type="subcellular location">
    <subcellularLocation>
        <location evidence="1">Cell membrane</location>
        <topology evidence="1">Multi-pass membrane protein</topology>
    </subcellularLocation>
    <subcellularLocation>
        <location evidence="8">Membrane</location>
        <topology evidence="8">Multi-pass membrane protein</topology>
    </subcellularLocation>
</comment>
<feature type="domain" description="Anoctamin dimerisation" evidence="10">
    <location>
        <begin position="76"/>
        <end position="290"/>
    </location>
</feature>
<dbReference type="Pfam" id="PF04547">
    <property type="entry name" value="Anoctamin"/>
    <property type="match status" value="1"/>
</dbReference>
<keyword evidence="5 8" id="KW-1133">Transmembrane helix</keyword>
<evidence type="ECO:0000313" key="13">
    <source>
        <dbReference type="Proteomes" id="UP000030764"/>
    </source>
</evidence>
<keyword evidence="13" id="KW-1185">Reference proteome</keyword>